<dbReference type="PANTHER" id="PTHR11690">
    <property type="entry name" value="AMILORIDE-SENSITIVE SODIUM CHANNEL-RELATED"/>
    <property type="match status" value="1"/>
</dbReference>
<evidence type="ECO:0000256" key="7">
    <source>
        <dbReference type="ARBA" id="ARBA00023053"/>
    </source>
</evidence>
<dbReference type="InterPro" id="IPR001873">
    <property type="entry name" value="ENaC"/>
</dbReference>
<dbReference type="Proteomes" id="UP001497644">
    <property type="component" value="Chromosome 11"/>
</dbReference>
<evidence type="ECO:0000256" key="10">
    <source>
        <dbReference type="ARBA" id="ARBA00023201"/>
    </source>
</evidence>
<evidence type="ECO:0000256" key="5">
    <source>
        <dbReference type="ARBA" id="ARBA00022692"/>
    </source>
</evidence>
<dbReference type="PANTHER" id="PTHR11690:SF237">
    <property type="entry name" value="PICKPOCKET 16-RELATED"/>
    <property type="match status" value="1"/>
</dbReference>
<accession>A0AAV2NA96</accession>
<evidence type="ECO:0000256" key="3">
    <source>
        <dbReference type="ARBA" id="ARBA00022448"/>
    </source>
</evidence>
<evidence type="ECO:0000256" key="9">
    <source>
        <dbReference type="ARBA" id="ARBA00023136"/>
    </source>
</evidence>
<dbReference type="EMBL" id="OZ034834">
    <property type="protein sequence ID" value="CAL1676265.1"/>
    <property type="molecule type" value="Genomic_DNA"/>
</dbReference>
<dbReference type="AlphaFoldDB" id="A0AAV2NA96"/>
<keyword evidence="9 13" id="KW-0472">Membrane</keyword>
<evidence type="ECO:0000313" key="15">
    <source>
        <dbReference type="Proteomes" id="UP001497644"/>
    </source>
</evidence>
<keyword evidence="15" id="KW-1185">Reference proteome</keyword>
<keyword evidence="10 12" id="KW-0739">Sodium transport</keyword>
<evidence type="ECO:0008006" key="16">
    <source>
        <dbReference type="Google" id="ProtNLM"/>
    </source>
</evidence>
<comment type="similarity">
    <text evidence="2 12">Belongs to the amiloride-sensitive sodium channel (TC 1.A.6) family.</text>
</comment>
<reference evidence="14" key="1">
    <citation type="submission" date="2024-04" db="EMBL/GenBank/DDBJ databases">
        <authorList>
            <consortium name="Molecular Ecology Group"/>
        </authorList>
    </citation>
    <scope>NUCLEOTIDE SEQUENCE</scope>
</reference>
<gene>
    <name evidence="14" type="ORF">LPLAT_LOCUS2490</name>
</gene>
<organism evidence="14 15">
    <name type="scientific">Lasius platythorax</name>
    <dbReference type="NCBI Taxonomy" id="488582"/>
    <lineage>
        <taxon>Eukaryota</taxon>
        <taxon>Metazoa</taxon>
        <taxon>Ecdysozoa</taxon>
        <taxon>Arthropoda</taxon>
        <taxon>Hexapoda</taxon>
        <taxon>Insecta</taxon>
        <taxon>Pterygota</taxon>
        <taxon>Neoptera</taxon>
        <taxon>Endopterygota</taxon>
        <taxon>Hymenoptera</taxon>
        <taxon>Apocrita</taxon>
        <taxon>Aculeata</taxon>
        <taxon>Formicoidea</taxon>
        <taxon>Formicidae</taxon>
        <taxon>Formicinae</taxon>
        <taxon>Lasius</taxon>
        <taxon>Lasius</taxon>
    </lineage>
</organism>
<dbReference type="GO" id="GO:0005886">
    <property type="term" value="C:plasma membrane"/>
    <property type="evidence" value="ECO:0007669"/>
    <property type="project" value="TreeGrafter"/>
</dbReference>
<protein>
    <recommendedName>
        <fullName evidence="16">Sodium channel protein Nach</fullName>
    </recommendedName>
</protein>
<evidence type="ECO:0000256" key="8">
    <source>
        <dbReference type="ARBA" id="ARBA00023065"/>
    </source>
</evidence>
<feature type="transmembrane region" description="Helical" evidence="13">
    <location>
        <begin position="484"/>
        <end position="512"/>
    </location>
</feature>
<evidence type="ECO:0000256" key="12">
    <source>
        <dbReference type="RuleBase" id="RU000679"/>
    </source>
</evidence>
<dbReference type="GO" id="GO:0015280">
    <property type="term" value="F:ligand-gated sodium channel activity"/>
    <property type="evidence" value="ECO:0007669"/>
    <property type="project" value="TreeGrafter"/>
</dbReference>
<feature type="transmembrane region" description="Helical" evidence="13">
    <location>
        <begin position="83"/>
        <end position="101"/>
    </location>
</feature>
<keyword evidence="8 12" id="KW-0406">Ion transport</keyword>
<keyword evidence="11 12" id="KW-0407">Ion channel</keyword>
<name>A0AAV2NA96_9HYME</name>
<dbReference type="Gene3D" id="1.10.287.770">
    <property type="entry name" value="YojJ-like"/>
    <property type="match status" value="1"/>
</dbReference>
<proteinExistence type="inferred from homology"/>
<evidence type="ECO:0000313" key="14">
    <source>
        <dbReference type="EMBL" id="CAL1676265.1"/>
    </source>
</evidence>
<sequence>MLNSSRKKRHAVNRIVVDQVEVSKKMNNKSFDRSNIKSYDNQSRESTKQIAREFLQEYLYDSSLHGVKYLGKLRIKSTILGKLFWTLIMICSSLFLTWMFWKTWIRYSSNPTRTVIESFHTPVAIIPFPAVTICPLIGPPLARRKKVLQDLKLPPNMDNKTAMFLLRYGPTFANEHIRGGKEYLNDLQALLKINNISLLDFLKLLRSCEDLFESCWWEGIEKNCRELFKFSYTSFGVCCSFNYILEDDIRTGRTTKESDLLRSILFGPRAGLTVVVQRDLLQSDGPGDRPIRFATNSIGLLVFPHHPLEYVGALSDREILQANEESRVKVVPFSKRELAGYYRRNSHGKLIPHCADEKTKLKYFPTYRYSNCFTSCTIETIQQTCDCLPYYYTPIANKYSLRICEWQDFNCLASIKGNFTCECLNPCWNVYYETRTSSMLLNGAHDFNVGPPYQNLTDTQTVLRVYYNSDIFTQRNTVPIADELYLLASVGGIFSLFLGASFISAVEIFYFIELFCRSYYKSKKSK</sequence>
<keyword evidence="6 13" id="KW-1133">Transmembrane helix</keyword>
<keyword evidence="3 12" id="KW-0813">Transport</keyword>
<dbReference type="Pfam" id="PF00858">
    <property type="entry name" value="ASC"/>
    <property type="match status" value="1"/>
</dbReference>
<evidence type="ECO:0000256" key="11">
    <source>
        <dbReference type="ARBA" id="ARBA00023303"/>
    </source>
</evidence>
<comment type="subcellular location">
    <subcellularLocation>
        <location evidence="1">Membrane</location>
        <topology evidence="1">Multi-pass membrane protein</topology>
    </subcellularLocation>
</comment>
<keyword evidence="7" id="KW-0915">Sodium</keyword>
<evidence type="ECO:0000256" key="2">
    <source>
        <dbReference type="ARBA" id="ARBA00007193"/>
    </source>
</evidence>
<evidence type="ECO:0000256" key="6">
    <source>
        <dbReference type="ARBA" id="ARBA00022989"/>
    </source>
</evidence>
<evidence type="ECO:0000256" key="1">
    <source>
        <dbReference type="ARBA" id="ARBA00004141"/>
    </source>
</evidence>
<keyword evidence="4 12" id="KW-0894">Sodium channel</keyword>
<dbReference type="Gene3D" id="1.10.287.820">
    <property type="entry name" value="Acid-sensing ion channel domain"/>
    <property type="match status" value="1"/>
</dbReference>
<evidence type="ECO:0000256" key="4">
    <source>
        <dbReference type="ARBA" id="ARBA00022461"/>
    </source>
</evidence>
<evidence type="ECO:0000256" key="13">
    <source>
        <dbReference type="SAM" id="Phobius"/>
    </source>
</evidence>
<keyword evidence="5 12" id="KW-0812">Transmembrane</keyword>